<evidence type="ECO:0000313" key="2">
    <source>
        <dbReference type="EMBL" id="WIM67813.1"/>
    </source>
</evidence>
<feature type="transmembrane region" description="Helical" evidence="1">
    <location>
        <begin position="29"/>
        <end position="50"/>
    </location>
</feature>
<proteinExistence type="predicted"/>
<organism evidence="2 3">
    <name type="scientific">Corynebacterium breve</name>
    <dbReference type="NCBI Taxonomy" id="3049799"/>
    <lineage>
        <taxon>Bacteria</taxon>
        <taxon>Bacillati</taxon>
        <taxon>Actinomycetota</taxon>
        <taxon>Actinomycetes</taxon>
        <taxon>Mycobacteriales</taxon>
        <taxon>Corynebacteriaceae</taxon>
        <taxon>Corynebacterium</taxon>
    </lineage>
</organism>
<evidence type="ECO:0000313" key="3">
    <source>
        <dbReference type="Proteomes" id="UP001225598"/>
    </source>
</evidence>
<evidence type="ECO:0000256" key="1">
    <source>
        <dbReference type="SAM" id="Phobius"/>
    </source>
</evidence>
<feature type="transmembrane region" description="Helical" evidence="1">
    <location>
        <begin position="154"/>
        <end position="177"/>
    </location>
</feature>
<sequence length="199" mass="21486">MGKLLAAVPVRFRIPSILAAYLGELHASFQAIFLPLVYVLCIPAIVLTVGRTEAKVLNYSEGGIATWDFSVLFALPLFFIGSVSAAALMLNWRDASITEESLARLGVPLKVNQTVRYLLLPTFIIFTATMLMVISSVAVAVYHSVALGGSVNDGISGLQIGFSLALAVTLWILYLAIGFGEISYKGLKSTKTFSRPQLR</sequence>
<gene>
    <name evidence="2" type="ORF">QP027_12225</name>
</gene>
<keyword evidence="1" id="KW-0472">Membrane</keyword>
<keyword evidence="3" id="KW-1185">Reference proteome</keyword>
<feature type="transmembrane region" description="Helical" evidence="1">
    <location>
        <begin position="118"/>
        <end position="142"/>
    </location>
</feature>
<name>A0ABY8VE78_9CORY</name>
<dbReference type="RefSeq" id="WP_284825138.1">
    <property type="nucleotide sequence ID" value="NZ_CP126969.1"/>
</dbReference>
<feature type="transmembrane region" description="Helical" evidence="1">
    <location>
        <begin position="71"/>
        <end position="92"/>
    </location>
</feature>
<dbReference type="EMBL" id="CP126969">
    <property type="protein sequence ID" value="WIM67813.1"/>
    <property type="molecule type" value="Genomic_DNA"/>
</dbReference>
<accession>A0ABY8VE78</accession>
<protein>
    <recommendedName>
        <fullName evidence="4">ABC transporter permease</fullName>
    </recommendedName>
</protein>
<dbReference type="Proteomes" id="UP001225598">
    <property type="component" value="Chromosome"/>
</dbReference>
<keyword evidence="1" id="KW-0812">Transmembrane</keyword>
<keyword evidence="1" id="KW-1133">Transmembrane helix</keyword>
<evidence type="ECO:0008006" key="4">
    <source>
        <dbReference type="Google" id="ProtNLM"/>
    </source>
</evidence>
<reference evidence="2 3" key="1">
    <citation type="submission" date="2023-05" db="EMBL/GenBank/DDBJ databases">
        <title>Corynebacterium suedekumii sp. nov. and Corynebacterium breve sp. nov. isolated from raw cow's milk.</title>
        <authorList>
            <person name="Baer M.K."/>
            <person name="Mehl L."/>
            <person name="Hellmuth R."/>
            <person name="Marke G."/>
            <person name="Lipski A."/>
        </authorList>
    </citation>
    <scope>NUCLEOTIDE SEQUENCE [LARGE SCALE GENOMIC DNA]</scope>
    <source>
        <strain evidence="2 3">R4</strain>
    </source>
</reference>